<reference evidence="2 3" key="1">
    <citation type="submission" date="2021-03" db="EMBL/GenBank/DDBJ databases">
        <title>Thermosipho ferrireducens sp.nov., an anaerobic thermophilic iron-reducing bacterium isolated from a deep-sea hydrothermal sulfide deposits.</title>
        <authorList>
            <person name="Zeng X."/>
            <person name="Chen Y."/>
            <person name="Shao Z."/>
        </authorList>
    </citation>
    <scope>NUCLEOTIDE SEQUENCE [LARGE SCALE GENOMIC DNA]</scope>
    <source>
        <strain evidence="2 3">JL129W03</strain>
    </source>
</reference>
<sequence length="282" mass="33386">MNILSYSKALYTTWVYYSPDRTLFDSGECVATMLNNKVYAIKNIFLTHGHVDHISGLWALINTRNNAMGDRAKELNVYYPKNNKGIEDYIKFIKRVNSDLRFKLNFFPITPDDKIILRGKKRIEKYIRPFFVTHTQSEISFGYHIIEVRRKLKEEFRNLSQEEIAVLAKKYGSEYITRSYEKKVFTISGDTFLLSREEVKDSEIVFHECTFLDKRDRKYKNHASIEDIVSLIEGSNIKTLILYHISSRYGRSIEKLLEPYRNRLKEEGVDLYFVKPDRLFKL</sequence>
<proteinExistence type="predicted"/>
<dbReference type="SUPFAM" id="SSF56281">
    <property type="entry name" value="Metallo-hydrolase/oxidoreductase"/>
    <property type="match status" value="1"/>
</dbReference>
<keyword evidence="3" id="KW-1185">Reference proteome</keyword>
<dbReference type="RefSeq" id="WP_207566573.1">
    <property type="nucleotide sequence ID" value="NZ_CP071446.1"/>
</dbReference>
<evidence type="ECO:0000313" key="2">
    <source>
        <dbReference type="EMBL" id="QTA37852.1"/>
    </source>
</evidence>
<feature type="domain" description="Metallo-beta-lactamase" evidence="1">
    <location>
        <begin position="37"/>
        <end position="67"/>
    </location>
</feature>
<protein>
    <submittedName>
        <fullName evidence="2">MBL fold metallo-hydrolase</fullName>
    </submittedName>
</protein>
<dbReference type="Pfam" id="PF00753">
    <property type="entry name" value="Lactamase_B"/>
    <property type="match status" value="1"/>
</dbReference>
<dbReference type="InterPro" id="IPR001279">
    <property type="entry name" value="Metallo-B-lactamas"/>
</dbReference>
<evidence type="ECO:0000313" key="3">
    <source>
        <dbReference type="Proteomes" id="UP000671862"/>
    </source>
</evidence>
<organism evidence="2 3">
    <name type="scientific">Thermosipho ferrireducens</name>
    <dbReference type="NCBI Taxonomy" id="2571116"/>
    <lineage>
        <taxon>Bacteria</taxon>
        <taxon>Thermotogati</taxon>
        <taxon>Thermotogota</taxon>
        <taxon>Thermotogae</taxon>
        <taxon>Thermotogales</taxon>
        <taxon>Fervidobacteriaceae</taxon>
        <taxon>Thermosipho</taxon>
    </lineage>
</organism>
<gene>
    <name evidence="2" type="ORF">JYK00_09040</name>
</gene>
<dbReference type="InterPro" id="IPR036866">
    <property type="entry name" value="RibonucZ/Hydroxyglut_hydro"/>
</dbReference>
<dbReference type="Gene3D" id="3.60.15.10">
    <property type="entry name" value="Ribonuclease Z/Hydroxyacylglutathione hydrolase-like"/>
    <property type="match status" value="1"/>
</dbReference>
<evidence type="ECO:0000259" key="1">
    <source>
        <dbReference type="Pfam" id="PF00753"/>
    </source>
</evidence>
<accession>A0ABX7S5N1</accession>
<name>A0ABX7S5N1_9BACT</name>
<dbReference type="PANTHER" id="PTHR46504">
    <property type="entry name" value="TRNASE Z TRZ1"/>
    <property type="match status" value="1"/>
</dbReference>
<dbReference type="EMBL" id="CP071446">
    <property type="protein sequence ID" value="QTA37852.1"/>
    <property type="molecule type" value="Genomic_DNA"/>
</dbReference>
<dbReference type="Proteomes" id="UP000671862">
    <property type="component" value="Chromosome"/>
</dbReference>
<dbReference type="PANTHER" id="PTHR46504:SF2">
    <property type="entry name" value="TRNASE Z TRZ1"/>
    <property type="match status" value="1"/>
</dbReference>